<dbReference type="AlphaFoldDB" id="A0A517XZA0"/>
<evidence type="ECO:0000313" key="2">
    <source>
        <dbReference type="Proteomes" id="UP000319576"/>
    </source>
</evidence>
<reference evidence="1 2" key="1">
    <citation type="submission" date="2019-02" db="EMBL/GenBank/DDBJ databases">
        <title>Deep-cultivation of Planctomycetes and their phenomic and genomic characterization uncovers novel biology.</title>
        <authorList>
            <person name="Wiegand S."/>
            <person name="Jogler M."/>
            <person name="Boedeker C."/>
            <person name="Pinto D."/>
            <person name="Vollmers J."/>
            <person name="Rivas-Marin E."/>
            <person name="Kohn T."/>
            <person name="Peeters S.H."/>
            <person name="Heuer A."/>
            <person name="Rast P."/>
            <person name="Oberbeckmann S."/>
            <person name="Bunk B."/>
            <person name="Jeske O."/>
            <person name="Meyerdierks A."/>
            <person name="Storesund J.E."/>
            <person name="Kallscheuer N."/>
            <person name="Luecker S."/>
            <person name="Lage O.M."/>
            <person name="Pohl T."/>
            <person name="Merkel B.J."/>
            <person name="Hornburger P."/>
            <person name="Mueller R.-W."/>
            <person name="Bruemmer F."/>
            <person name="Labrenz M."/>
            <person name="Spormann A.M."/>
            <person name="Op den Camp H."/>
            <person name="Overmann J."/>
            <person name="Amann R."/>
            <person name="Jetten M.S.M."/>
            <person name="Mascher T."/>
            <person name="Medema M.H."/>
            <person name="Devos D.P."/>
            <person name="Kaster A.-K."/>
            <person name="Ovreas L."/>
            <person name="Rohde M."/>
            <person name="Galperin M.Y."/>
            <person name="Jogler C."/>
        </authorList>
    </citation>
    <scope>NUCLEOTIDE SEQUENCE [LARGE SCALE GENOMIC DNA]</scope>
    <source>
        <strain evidence="1 2">ETA_A1</strain>
    </source>
</reference>
<dbReference type="EMBL" id="CP036273">
    <property type="protein sequence ID" value="QDU22836.1"/>
    <property type="molecule type" value="Genomic_DNA"/>
</dbReference>
<dbReference type="RefSeq" id="WP_145242902.1">
    <property type="nucleotide sequence ID" value="NZ_CP036273.1"/>
</dbReference>
<organism evidence="1 2">
    <name type="scientific">Urbifossiella limnaea</name>
    <dbReference type="NCBI Taxonomy" id="2528023"/>
    <lineage>
        <taxon>Bacteria</taxon>
        <taxon>Pseudomonadati</taxon>
        <taxon>Planctomycetota</taxon>
        <taxon>Planctomycetia</taxon>
        <taxon>Gemmatales</taxon>
        <taxon>Gemmataceae</taxon>
        <taxon>Urbifossiella</taxon>
    </lineage>
</organism>
<protein>
    <submittedName>
        <fullName evidence="1">Uncharacterized protein</fullName>
    </submittedName>
</protein>
<keyword evidence="2" id="KW-1185">Reference proteome</keyword>
<dbReference type="OrthoDB" id="288821at2"/>
<gene>
    <name evidence="1" type="ORF">ETAA1_48240</name>
</gene>
<dbReference type="Proteomes" id="UP000319576">
    <property type="component" value="Chromosome"/>
</dbReference>
<accession>A0A517XZA0</accession>
<proteinExistence type="predicted"/>
<name>A0A517XZA0_9BACT</name>
<dbReference type="KEGG" id="uli:ETAA1_48240"/>
<evidence type="ECO:0000313" key="1">
    <source>
        <dbReference type="EMBL" id="QDU22836.1"/>
    </source>
</evidence>
<sequence length="80" mass="8788">MTRIDVCASDDHDAIDRLQAVLGELGWVADDNWHDSPLGLGLTRFRRGGDELTVFRDAWAVDLAGSEAAVHQLAERLSGR</sequence>